<accession>A0A6A7AF97</accession>
<feature type="compositionally biased region" description="Low complexity" evidence="1">
    <location>
        <begin position="64"/>
        <end position="82"/>
    </location>
</feature>
<proteinExistence type="predicted"/>
<protein>
    <submittedName>
        <fullName evidence="3">Uncharacterized protein</fullName>
    </submittedName>
</protein>
<name>A0A6A7AF97_9PLEO</name>
<evidence type="ECO:0000313" key="3">
    <source>
        <dbReference type="EMBL" id="KAF2831942.1"/>
    </source>
</evidence>
<evidence type="ECO:0000256" key="2">
    <source>
        <dbReference type="SAM" id="Phobius"/>
    </source>
</evidence>
<dbReference type="Proteomes" id="UP000799424">
    <property type="component" value="Unassembled WGS sequence"/>
</dbReference>
<feature type="region of interest" description="Disordered" evidence="1">
    <location>
        <begin position="64"/>
        <end position="92"/>
    </location>
</feature>
<feature type="transmembrane region" description="Helical" evidence="2">
    <location>
        <begin position="195"/>
        <end position="219"/>
    </location>
</feature>
<dbReference type="OrthoDB" id="5398396at2759"/>
<reference evidence="3" key="1">
    <citation type="journal article" date="2020" name="Stud. Mycol.">
        <title>101 Dothideomycetes genomes: a test case for predicting lifestyles and emergence of pathogens.</title>
        <authorList>
            <person name="Haridas S."/>
            <person name="Albert R."/>
            <person name="Binder M."/>
            <person name="Bloem J."/>
            <person name="Labutti K."/>
            <person name="Salamov A."/>
            <person name="Andreopoulos B."/>
            <person name="Baker S."/>
            <person name="Barry K."/>
            <person name="Bills G."/>
            <person name="Bluhm B."/>
            <person name="Cannon C."/>
            <person name="Castanera R."/>
            <person name="Culley D."/>
            <person name="Daum C."/>
            <person name="Ezra D."/>
            <person name="Gonzalez J."/>
            <person name="Henrissat B."/>
            <person name="Kuo A."/>
            <person name="Liang C."/>
            <person name="Lipzen A."/>
            <person name="Lutzoni F."/>
            <person name="Magnuson J."/>
            <person name="Mondo S."/>
            <person name="Nolan M."/>
            <person name="Ohm R."/>
            <person name="Pangilinan J."/>
            <person name="Park H.-J."/>
            <person name="Ramirez L."/>
            <person name="Alfaro M."/>
            <person name="Sun H."/>
            <person name="Tritt A."/>
            <person name="Yoshinaga Y."/>
            <person name="Zwiers L.-H."/>
            <person name="Turgeon B."/>
            <person name="Goodwin S."/>
            <person name="Spatafora J."/>
            <person name="Crous P."/>
            <person name="Grigoriev I."/>
        </authorList>
    </citation>
    <scope>NUCLEOTIDE SEQUENCE</scope>
    <source>
        <strain evidence="3">CBS 113818</strain>
    </source>
</reference>
<keyword evidence="2" id="KW-0472">Membrane</keyword>
<feature type="transmembrane region" description="Helical" evidence="2">
    <location>
        <begin position="126"/>
        <end position="144"/>
    </location>
</feature>
<dbReference type="EMBL" id="MU006217">
    <property type="protein sequence ID" value="KAF2831942.1"/>
    <property type="molecule type" value="Genomic_DNA"/>
</dbReference>
<sequence>MRWASRYTLQHRLPPSSIRASSTTHPTTPLTTFLTPKPTLTHSSHIHADTMGWLPDLFGGSSSPRRSSSRARSYAGSSYSSASRHHASTSRYKRSPRDGYVAYLYAKLRHFMREIWRYAQRHPYKVFFMVIMPLVSGGVLHKLAKQFGVNLPGAPSARGASGGHSSSAGYYGSAGYGDERGGAAGGMGGFDMQSLAGGIGTAQSLAGGISGLASLAGMASKFM</sequence>
<keyword evidence="2" id="KW-1133">Transmembrane helix</keyword>
<dbReference type="AlphaFoldDB" id="A0A6A7AF97"/>
<evidence type="ECO:0000256" key="1">
    <source>
        <dbReference type="SAM" id="MobiDB-lite"/>
    </source>
</evidence>
<organism evidence="3 4">
    <name type="scientific">Ophiobolus disseminans</name>
    <dbReference type="NCBI Taxonomy" id="1469910"/>
    <lineage>
        <taxon>Eukaryota</taxon>
        <taxon>Fungi</taxon>
        <taxon>Dikarya</taxon>
        <taxon>Ascomycota</taxon>
        <taxon>Pezizomycotina</taxon>
        <taxon>Dothideomycetes</taxon>
        <taxon>Pleosporomycetidae</taxon>
        <taxon>Pleosporales</taxon>
        <taxon>Pleosporineae</taxon>
        <taxon>Phaeosphaeriaceae</taxon>
        <taxon>Ophiobolus</taxon>
    </lineage>
</organism>
<feature type="compositionally biased region" description="Basic residues" evidence="1">
    <location>
        <begin position="83"/>
        <end position="92"/>
    </location>
</feature>
<keyword evidence="2" id="KW-0812">Transmembrane</keyword>
<evidence type="ECO:0000313" key="4">
    <source>
        <dbReference type="Proteomes" id="UP000799424"/>
    </source>
</evidence>
<gene>
    <name evidence="3" type="ORF">CC86DRAFT_365850</name>
</gene>
<keyword evidence="4" id="KW-1185">Reference proteome</keyword>